<feature type="transmembrane region" description="Helical" evidence="1">
    <location>
        <begin position="209"/>
        <end position="227"/>
    </location>
</feature>
<organism evidence="2 3">
    <name type="scientific">Apibacter adventoris</name>
    <dbReference type="NCBI Taxonomy" id="1679466"/>
    <lineage>
        <taxon>Bacteria</taxon>
        <taxon>Pseudomonadati</taxon>
        <taxon>Bacteroidota</taxon>
        <taxon>Flavobacteriia</taxon>
        <taxon>Flavobacteriales</taxon>
        <taxon>Weeksellaceae</taxon>
        <taxon>Apibacter</taxon>
    </lineage>
</organism>
<dbReference type="EMBL" id="PSZM01000040">
    <property type="protein sequence ID" value="PQL91719.1"/>
    <property type="molecule type" value="Genomic_DNA"/>
</dbReference>
<keyword evidence="1" id="KW-0812">Transmembrane</keyword>
<reference evidence="2 3" key="1">
    <citation type="submission" date="2018-02" db="EMBL/GenBank/DDBJ databases">
        <title>Genome sequences of Apibacter spp., gut symbionts of Asian honey bees.</title>
        <authorList>
            <person name="Kwong W.K."/>
            <person name="Steele M.I."/>
            <person name="Moran N.A."/>
        </authorList>
    </citation>
    <scope>NUCLEOTIDE SEQUENCE [LARGE SCALE GENOMIC DNA]</scope>
    <source>
        <strain evidence="3">wkB301</strain>
    </source>
</reference>
<keyword evidence="3" id="KW-1185">Reference proteome</keyword>
<keyword evidence="1" id="KW-1133">Transmembrane helix</keyword>
<keyword evidence="1" id="KW-0472">Membrane</keyword>
<protein>
    <submittedName>
        <fullName evidence="2">Uncharacterized protein</fullName>
    </submittedName>
</protein>
<feature type="transmembrane region" description="Helical" evidence="1">
    <location>
        <begin position="126"/>
        <end position="147"/>
    </location>
</feature>
<dbReference type="AlphaFoldDB" id="A0A2S8AAV4"/>
<evidence type="ECO:0000313" key="2">
    <source>
        <dbReference type="EMBL" id="PQL91719.1"/>
    </source>
</evidence>
<comment type="caution">
    <text evidence="2">The sequence shown here is derived from an EMBL/GenBank/DDBJ whole genome shotgun (WGS) entry which is preliminary data.</text>
</comment>
<dbReference type="Proteomes" id="UP000238042">
    <property type="component" value="Unassembled WGS sequence"/>
</dbReference>
<name>A0A2S8AAV4_9FLAO</name>
<feature type="transmembrane region" description="Helical" evidence="1">
    <location>
        <begin position="159"/>
        <end position="185"/>
    </location>
</feature>
<feature type="transmembrane region" description="Helical" evidence="1">
    <location>
        <begin position="62"/>
        <end position="82"/>
    </location>
</feature>
<accession>A0A2S8AAV4</accession>
<feature type="transmembrane region" description="Helical" evidence="1">
    <location>
        <begin position="32"/>
        <end position="56"/>
    </location>
</feature>
<evidence type="ECO:0000313" key="3">
    <source>
        <dbReference type="Proteomes" id="UP000238042"/>
    </source>
</evidence>
<proteinExistence type="predicted"/>
<feature type="transmembrane region" description="Helical" evidence="1">
    <location>
        <begin position="103"/>
        <end position="120"/>
    </location>
</feature>
<gene>
    <name evidence="2" type="ORF">C4S77_07930</name>
</gene>
<evidence type="ECO:0000256" key="1">
    <source>
        <dbReference type="SAM" id="Phobius"/>
    </source>
</evidence>
<sequence>MLNLQLFFIHSDNINKFVMHLIKGLDMLKKKYIFILILLFIINLPLFLVFFILSIIPENKLLNIIIYTAIFYFSYFIIFLILEEINYKYNNKIFSKIYRIIKYPMDLLFNLWEIFVPIIMGFQFSLFLYFGICNVIPTIISTAYSILHHSNINYEIYIYLYITIFVIISILFRTKILHIIFYFHLRIDSSTFSSKKITLYILSENNIKAIIYFSYFLLLILINIYNFNSIPLFKNVNIDKSILQSFATYIAFERFYNHLKKVNFRFPEFVNKILNAMISNLKNQ</sequence>